<gene>
    <name evidence="6" type="ORF">AWB74_01978</name>
</gene>
<dbReference type="GO" id="GO:0043565">
    <property type="term" value="F:sequence-specific DNA binding"/>
    <property type="evidence" value="ECO:0007669"/>
    <property type="project" value="TreeGrafter"/>
</dbReference>
<dbReference type="InterPro" id="IPR036390">
    <property type="entry name" value="WH_DNA-bd_sf"/>
</dbReference>
<dbReference type="SUPFAM" id="SSF46785">
    <property type="entry name" value="Winged helix' DNA-binding domain"/>
    <property type="match status" value="1"/>
</dbReference>
<dbReference type="PROSITE" id="PS50931">
    <property type="entry name" value="HTH_LYSR"/>
    <property type="match status" value="1"/>
</dbReference>
<keyword evidence="4" id="KW-0804">Transcription</keyword>
<dbReference type="Gene3D" id="3.40.190.10">
    <property type="entry name" value="Periplasmic binding protein-like II"/>
    <property type="match status" value="2"/>
</dbReference>
<dbReference type="AlphaFoldDB" id="A0A158HNV7"/>
<dbReference type="PANTHER" id="PTHR30537">
    <property type="entry name" value="HTH-TYPE TRANSCRIPTIONAL REGULATOR"/>
    <property type="match status" value="1"/>
</dbReference>
<dbReference type="InterPro" id="IPR036388">
    <property type="entry name" value="WH-like_DNA-bd_sf"/>
</dbReference>
<keyword evidence="7" id="KW-1185">Reference proteome</keyword>
<evidence type="ECO:0000256" key="4">
    <source>
        <dbReference type="ARBA" id="ARBA00023163"/>
    </source>
</evidence>
<evidence type="ECO:0000256" key="2">
    <source>
        <dbReference type="ARBA" id="ARBA00023015"/>
    </source>
</evidence>
<protein>
    <submittedName>
        <fullName evidence="6">LysR family transcriptional regulator</fullName>
    </submittedName>
</protein>
<dbReference type="Pfam" id="PF00126">
    <property type="entry name" value="HTH_1"/>
    <property type="match status" value="1"/>
</dbReference>
<dbReference type="Proteomes" id="UP000055019">
    <property type="component" value="Unassembled WGS sequence"/>
</dbReference>
<evidence type="ECO:0000256" key="1">
    <source>
        <dbReference type="ARBA" id="ARBA00009437"/>
    </source>
</evidence>
<name>A0A158HNV7_9BURK</name>
<keyword evidence="2" id="KW-0805">Transcription regulation</keyword>
<dbReference type="Gene3D" id="1.10.10.10">
    <property type="entry name" value="Winged helix-like DNA-binding domain superfamily/Winged helix DNA-binding domain"/>
    <property type="match status" value="1"/>
</dbReference>
<sequence length="297" mass="32637">MRRLPSLTALRFFEESARHMSFNKSAAALCVTPGAVSRQIRLLEDALGAKLFDRDHKGIRLTRHGAELLACLSQAFDSIERVTRSLSTAQRGARRRLTVSAPPTFATRWLSPRLGSLMDAVPDIDLSVRTDATDDRQCCIRFGYEARADHRSELLFIERHVLVGAMKFAGQSVEALLERLPALHVLHNDTRLTLWPNWLDAAGLPRAFGENGIEFSTLDQAIHAARAGSGLAVVDRNMIADELHDGSLVLLSAVESAGPYGYWLDIAAEYAGSDCVLAFGEWLRGEGGDIWRVGSLA</sequence>
<feature type="domain" description="HTH lysR-type" evidence="5">
    <location>
        <begin position="5"/>
        <end position="62"/>
    </location>
</feature>
<evidence type="ECO:0000256" key="3">
    <source>
        <dbReference type="ARBA" id="ARBA00023125"/>
    </source>
</evidence>
<dbReference type="InterPro" id="IPR058163">
    <property type="entry name" value="LysR-type_TF_proteobact-type"/>
</dbReference>
<evidence type="ECO:0000313" key="6">
    <source>
        <dbReference type="EMBL" id="SAL45611.1"/>
    </source>
</evidence>
<dbReference type="InterPro" id="IPR005119">
    <property type="entry name" value="LysR_subst-bd"/>
</dbReference>
<dbReference type="Pfam" id="PF03466">
    <property type="entry name" value="LysR_substrate"/>
    <property type="match status" value="1"/>
</dbReference>
<comment type="caution">
    <text evidence="6">The sequence shown here is derived from an EMBL/GenBank/DDBJ whole genome shotgun (WGS) entry which is preliminary data.</text>
</comment>
<organism evidence="6 7">
    <name type="scientific">Caballeronia arvi</name>
    <dbReference type="NCBI Taxonomy" id="1777135"/>
    <lineage>
        <taxon>Bacteria</taxon>
        <taxon>Pseudomonadati</taxon>
        <taxon>Pseudomonadota</taxon>
        <taxon>Betaproteobacteria</taxon>
        <taxon>Burkholderiales</taxon>
        <taxon>Burkholderiaceae</taxon>
        <taxon>Caballeronia</taxon>
    </lineage>
</organism>
<dbReference type="GO" id="GO:0006351">
    <property type="term" value="P:DNA-templated transcription"/>
    <property type="evidence" value="ECO:0007669"/>
    <property type="project" value="TreeGrafter"/>
</dbReference>
<dbReference type="PANTHER" id="PTHR30537:SF5">
    <property type="entry name" value="HTH-TYPE TRANSCRIPTIONAL ACTIVATOR TTDR-RELATED"/>
    <property type="match status" value="1"/>
</dbReference>
<dbReference type="RefSeq" id="WP_061146576.1">
    <property type="nucleotide sequence ID" value="NZ_FCOM02000006.1"/>
</dbReference>
<dbReference type="SUPFAM" id="SSF53850">
    <property type="entry name" value="Periplasmic binding protein-like II"/>
    <property type="match status" value="1"/>
</dbReference>
<keyword evidence="3" id="KW-0238">DNA-binding</keyword>
<dbReference type="GO" id="GO:0003700">
    <property type="term" value="F:DNA-binding transcription factor activity"/>
    <property type="evidence" value="ECO:0007669"/>
    <property type="project" value="InterPro"/>
</dbReference>
<evidence type="ECO:0000313" key="7">
    <source>
        <dbReference type="Proteomes" id="UP000055019"/>
    </source>
</evidence>
<evidence type="ECO:0000259" key="5">
    <source>
        <dbReference type="PROSITE" id="PS50931"/>
    </source>
</evidence>
<accession>A0A158HNV7</accession>
<dbReference type="InterPro" id="IPR000847">
    <property type="entry name" value="LysR_HTH_N"/>
</dbReference>
<proteinExistence type="inferred from homology"/>
<comment type="similarity">
    <text evidence="1">Belongs to the LysR transcriptional regulatory family.</text>
</comment>
<dbReference type="OrthoDB" id="6787458at2"/>
<reference evidence="6" key="1">
    <citation type="submission" date="2016-01" db="EMBL/GenBank/DDBJ databases">
        <authorList>
            <person name="Peeters C."/>
        </authorList>
    </citation>
    <scope>NUCLEOTIDE SEQUENCE [LARGE SCALE GENOMIC DNA]</scope>
    <source>
        <strain evidence="6">LMG 29317</strain>
    </source>
</reference>
<dbReference type="EMBL" id="FCOM02000006">
    <property type="protein sequence ID" value="SAL45611.1"/>
    <property type="molecule type" value="Genomic_DNA"/>
</dbReference>